<reference evidence="11 12" key="1">
    <citation type="submission" date="2017-11" db="EMBL/GenBank/DDBJ databases">
        <title>Infants hospitalized years apart are colonized by the same room-sourced microbial strains.</title>
        <authorList>
            <person name="Brooks B."/>
            <person name="Olm M.R."/>
            <person name="Firek B.A."/>
            <person name="Baker R."/>
            <person name="Thomas B.C."/>
            <person name="Morowitz M.J."/>
            <person name="Banfield J.F."/>
        </authorList>
    </citation>
    <scope>NUCLEOTIDE SEQUENCE [LARGE SCALE GENOMIC DNA]</scope>
    <source>
        <strain evidence="11">S2_009_000_R2_76</strain>
    </source>
</reference>
<dbReference type="InterPro" id="IPR045062">
    <property type="entry name" value="Cyt_c_biogenesis_CcsA/CcmC"/>
</dbReference>
<dbReference type="AlphaFoldDB" id="A0A2W5GIG4"/>
<feature type="transmembrane region" description="Helical" evidence="9">
    <location>
        <begin position="187"/>
        <end position="207"/>
    </location>
</feature>
<feature type="transmembrane region" description="Helical" evidence="9">
    <location>
        <begin position="144"/>
        <end position="161"/>
    </location>
</feature>
<comment type="subcellular location">
    <subcellularLocation>
        <location evidence="2">Membrane</location>
        <topology evidence="2">Multi-pass membrane protein</topology>
    </subcellularLocation>
</comment>
<dbReference type="Pfam" id="PF01578">
    <property type="entry name" value="Cytochrom_C_asm"/>
    <property type="match status" value="1"/>
</dbReference>
<comment type="similarity">
    <text evidence="3">Belongs to the CcmC/CycZ/HelC family.</text>
</comment>
<keyword evidence="6" id="KW-0201">Cytochrome c-type biogenesis</keyword>
<accession>A0A2W5GIG4</accession>
<evidence type="ECO:0000256" key="3">
    <source>
        <dbReference type="ARBA" id="ARBA00005840"/>
    </source>
</evidence>
<gene>
    <name evidence="11" type="ORF">DI598_17490</name>
</gene>
<keyword evidence="8 9" id="KW-0472">Membrane</keyword>
<feature type="transmembrane region" description="Helical" evidence="9">
    <location>
        <begin position="7"/>
        <end position="28"/>
    </location>
</feature>
<evidence type="ECO:0000313" key="11">
    <source>
        <dbReference type="EMBL" id="PZP41989.1"/>
    </source>
</evidence>
<proteinExistence type="inferred from homology"/>
<evidence type="ECO:0000256" key="8">
    <source>
        <dbReference type="ARBA" id="ARBA00023136"/>
    </source>
</evidence>
<dbReference type="EMBL" id="QFOI01000465">
    <property type="protein sequence ID" value="PZP41989.1"/>
    <property type="molecule type" value="Genomic_DNA"/>
</dbReference>
<keyword evidence="5 9" id="KW-0812">Transmembrane</keyword>
<evidence type="ECO:0000256" key="1">
    <source>
        <dbReference type="ARBA" id="ARBA00002442"/>
    </source>
</evidence>
<comment type="caution">
    <text evidence="11">The sequence shown here is derived from an EMBL/GenBank/DDBJ whole genome shotgun (WGS) entry which is preliminary data.</text>
</comment>
<feature type="transmembrane region" description="Helical" evidence="9">
    <location>
        <begin position="83"/>
        <end position="102"/>
    </location>
</feature>
<dbReference type="InterPro" id="IPR003557">
    <property type="entry name" value="Cyt_c_biogenesis_CcmC"/>
</dbReference>
<dbReference type="InterPro" id="IPR002541">
    <property type="entry name" value="Cyt_c_assembly"/>
</dbReference>
<protein>
    <recommendedName>
        <fullName evidence="4">Heme exporter protein C</fullName>
    </recommendedName>
</protein>
<comment type="function">
    <text evidence="1">Required for the export of heme to the periplasm for the biogenesis of c-type cytochromes.</text>
</comment>
<dbReference type="GO" id="GO:0020037">
    <property type="term" value="F:heme binding"/>
    <property type="evidence" value="ECO:0007669"/>
    <property type="project" value="InterPro"/>
</dbReference>
<evidence type="ECO:0000256" key="7">
    <source>
        <dbReference type="ARBA" id="ARBA00022989"/>
    </source>
</evidence>
<evidence type="ECO:0000256" key="6">
    <source>
        <dbReference type="ARBA" id="ARBA00022748"/>
    </source>
</evidence>
<feature type="transmembrane region" description="Helical" evidence="9">
    <location>
        <begin position="114"/>
        <end position="132"/>
    </location>
</feature>
<dbReference type="PRINTS" id="PR01386">
    <property type="entry name" value="CCMCBIOGNSIS"/>
</dbReference>
<organism evidence="11 12">
    <name type="scientific">Pseudopedobacter saltans</name>
    <dbReference type="NCBI Taxonomy" id="151895"/>
    <lineage>
        <taxon>Bacteria</taxon>
        <taxon>Pseudomonadati</taxon>
        <taxon>Bacteroidota</taxon>
        <taxon>Sphingobacteriia</taxon>
        <taxon>Sphingobacteriales</taxon>
        <taxon>Sphingobacteriaceae</taxon>
        <taxon>Pseudopedobacter</taxon>
    </lineage>
</organism>
<evidence type="ECO:0000256" key="4">
    <source>
        <dbReference type="ARBA" id="ARBA00016463"/>
    </source>
</evidence>
<dbReference type="PANTHER" id="PTHR30071">
    <property type="entry name" value="HEME EXPORTER PROTEIN C"/>
    <property type="match status" value="1"/>
</dbReference>
<dbReference type="PANTHER" id="PTHR30071:SF1">
    <property type="entry name" value="CYTOCHROME B_B6 PROTEIN-RELATED"/>
    <property type="match status" value="1"/>
</dbReference>
<feature type="domain" description="Cytochrome c assembly protein" evidence="10">
    <location>
        <begin position="9"/>
        <end position="153"/>
    </location>
</feature>
<evidence type="ECO:0000256" key="5">
    <source>
        <dbReference type="ARBA" id="ARBA00022692"/>
    </source>
</evidence>
<dbReference type="GO" id="GO:0015232">
    <property type="term" value="F:heme transmembrane transporter activity"/>
    <property type="evidence" value="ECO:0007669"/>
    <property type="project" value="InterPro"/>
</dbReference>
<evidence type="ECO:0000256" key="2">
    <source>
        <dbReference type="ARBA" id="ARBA00004141"/>
    </source>
</evidence>
<name>A0A2W5GIG4_9SPHI</name>
<evidence type="ECO:0000256" key="9">
    <source>
        <dbReference type="SAM" id="Phobius"/>
    </source>
</evidence>
<dbReference type="Proteomes" id="UP000249645">
    <property type="component" value="Unassembled WGS sequence"/>
</dbReference>
<evidence type="ECO:0000259" key="10">
    <source>
        <dbReference type="Pfam" id="PF01578"/>
    </source>
</evidence>
<sequence length="227" mass="25813">MKSYWWKILSFVLLLYVSIYGFLVPVPVLDGRLQQSVRNLFFHVPMWMAMMVLFGVSVVYSIKYLRDSQPKNDIYALEYARTGAVFSLLGLVTGMVWAKYQWGAFWSADPKQNGTAIAILIYLAYFVLRGSITDDDKKAKIGAVYNIFAFCMLFPTIWILPRLTESLHPGGEGSEGNPGLNPKDTSAALKMVSVPAYFGWILLGVWISTLRVRYRLLVNKVEEKQMN</sequence>
<dbReference type="GO" id="GO:0017004">
    <property type="term" value="P:cytochrome complex assembly"/>
    <property type="evidence" value="ECO:0007669"/>
    <property type="project" value="UniProtKB-KW"/>
</dbReference>
<dbReference type="GO" id="GO:0005886">
    <property type="term" value="C:plasma membrane"/>
    <property type="evidence" value="ECO:0007669"/>
    <property type="project" value="TreeGrafter"/>
</dbReference>
<evidence type="ECO:0000313" key="12">
    <source>
        <dbReference type="Proteomes" id="UP000249645"/>
    </source>
</evidence>
<keyword evidence="7 9" id="KW-1133">Transmembrane helix</keyword>
<feature type="transmembrane region" description="Helical" evidence="9">
    <location>
        <begin position="40"/>
        <end position="62"/>
    </location>
</feature>